<comment type="caution">
    <text evidence="2">The sequence shown here is derived from an EMBL/GenBank/DDBJ whole genome shotgun (WGS) entry which is preliminary data.</text>
</comment>
<dbReference type="EMBL" id="JAPCWZ010000002">
    <property type="protein sequence ID" value="KAK8877139.1"/>
    <property type="molecule type" value="Genomic_DNA"/>
</dbReference>
<keyword evidence="3" id="KW-1185">Reference proteome</keyword>
<gene>
    <name evidence="2" type="ORF">PGQ11_002085</name>
</gene>
<protein>
    <recommendedName>
        <fullName evidence="4">RanBP2-type domain-containing protein</fullName>
    </recommendedName>
</protein>
<accession>A0ABR2JHF8</accession>
<reference evidence="2 3" key="1">
    <citation type="journal article" date="2024" name="IMA Fungus">
        <title>Apiospora arundinis, a panoply of carbohydrate-active enzymes and secondary metabolites.</title>
        <authorList>
            <person name="Sorensen T."/>
            <person name="Petersen C."/>
            <person name="Muurmann A.T."/>
            <person name="Christiansen J.V."/>
            <person name="Brundto M.L."/>
            <person name="Overgaard C.K."/>
            <person name="Boysen A.T."/>
            <person name="Wollenberg R.D."/>
            <person name="Larsen T.O."/>
            <person name="Sorensen J.L."/>
            <person name="Nielsen K.L."/>
            <person name="Sondergaard T.E."/>
        </authorList>
    </citation>
    <scope>NUCLEOTIDE SEQUENCE [LARGE SCALE GENOMIC DNA]</scope>
    <source>
        <strain evidence="2 3">AAU 773</strain>
    </source>
</reference>
<evidence type="ECO:0008006" key="4">
    <source>
        <dbReference type="Google" id="ProtNLM"/>
    </source>
</evidence>
<evidence type="ECO:0000256" key="1">
    <source>
        <dbReference type="SAM" id="MobiDB-lite"/>
    </source>
</evidence>
<proteinExistence type="predicted"/>
<evidence type="ECO:0000313" key="2">
    <source>
        <dbReference type="EMBL" id="KAK8877139.1"/>
    </source>
</evidence>
<name>A0ABR2JHF8_9PEZI</name>
<organism evidence="2 3">
    <name type="scientific">Apiospora arundinis</name>
    <dbReference type="NCBI Taxonomy" id="335852"/>
    <lineage>
        <taxon>Eukaryota</taxon>
        <taxon>Fungi</taxon>
        <taxon>Dikarya</taxon>
        <taxon>Ascomycota</taxon>
        <taxon>Pezizomycotina</taxon>
        <taxon>Sordariomycetes</taxon>
        <taxon>Xylariomycetidae</taxon>
        <taxon>Amphisphaeriales</taxon>
        <taxon>Apiosporaceae</taxon>
        <taxon>Apiospora</taxon>
    </lineage>
</organism>
<sequence>MSREQNSNRSSGSSRRHHASRNTEDVHIGQSQSRKKAAPQSNENVRWICGNCKAGNLSYTYDTSCPFCNQPRGHGATSYTV</sequence>
<feature type="compositionally biased region" description="Low complexity" evidence="1">
    <location>
        <begin position="1"/>
        <end position="13"/>
    </location>
</feature>
<feature type="region of interest" description="Disordered" evidence="1">
    <location>
        <begin position="1"/>
        <end position="42"/>
    </location>
</feature>
<dbReference type="Proteomes" id="UP001390339">
    <property type="component" value="Unassembled WGS sequence"/>
</dbReference>
<evidence type="ECO:0000313" key="3">
    <source>
        <dbReference type="Proteomes" id="UP001390339"/>
    </source>
</evidence>